<dbReference type="SUPFAM" id="SSF161098">
    <property type="entry name" value="MetI-like"/>
    <property type="match status" value="1"/>
</dbReference>
<feature type="transmembrane region" description="Helical" evidence="7">
    <location>
        <begin position="277"/>
        <end position="298"/>
    </location>
</feature>
<keyword evidence="3" id="KW-1003">Cell membrane</keyword>
<comment type="caution">
    <text evidence="10">The sequence shown here is derived from an EMBL/GenBank/DDBJ whole genome shotgun (WGS) entry which is preliminary data.</text>
</comment>
<reference evidence="10 11" key="1">
    <citation type="journal article" date="2023" name="Int. J. Syst. Evol. Microbiol.">
        <title>Arthrobacter mangrovi sp. nov., an actinobacterium isolated from the rhizosphere of a mangrove.</title>
        <authorList>
            <person name="Hamada M."/>
            <person name="Saitou S."/>
            <person name="Enomoto N."/>
            <person name="Nanri K."/>
            <person name="Hidaka K."/>
            <person name="Miura T."/>
            <person name="Tamura T."/>
        </authorList>
    </citation>
    <scope>NUCLEOTIDE SEQUENCE [LARGE SCALE GENOMIC DNA]</scope>
    <source>
        <strain evidence="10 11">NBRC 112813</strain>
    </source>
</reference>
<dbReference type="RefSeq" id="WP_264796142.1">
    <property type="nucleotide sequence ID" value="NZ_BRVS01000012.1"/>
</dbReference>
<dbReference type="PANTHER" id="PTHR30151">
    <property type="entry name" value="ALKANE SULFONATE ABC TRANSPORTER-RELATED, MEMBRANE SUBUNIT"/>
    <property type="match status" value="1"/>
</dbReference>
<keyword evidence="11" id="KW-1185">Reference proteome</keyword>
<evidence type="ECO:0000256" key="5">
    <source>
        <dbReference type="ARBA" id="ARBA00022989"/>
    </source>
</evidence>
<organism evidence="10 11">
    <name type="scientific">Arthrobacter mangrovi</name>
    <dbReference type="NCBI Taxonomy" id="2966350"/>
    <lineage>
        <taxon>Bacteria</taxon>
        <taxon>Bacillati</taxon>
        <taxon>Actinomycetota</taxon>
        <taxon>Actinomycetes</taxon>
        <taxon>Micrococcales</taxon>
        <taxon>Micrococcaceae</taxon>
        <taxon>Arthrobacter</taxon>
    </lineage>
</organism>
<dbReference type="Pfam" id="PF00528">
    <property type="entry name" value="BPD_transp_1"/>
    <property type="match status" value="1"/>
</dbReference>
<protein>
    <submittedName>
        <fullName evidence="10">ABC transporter permease</fullName>
    </submittedName>
</protein>
<keyword evidence="4 7" id="KW-0812">Transmembrane</keyword>
<comment type="subcellular location">
    <subcellularLocation>
        <location evidence="1 7">Cell membrane</location>
        <topology evidence="1 7">Multi-pass membrane protein</topology>
    </subcellularLocation>
</comment>
<feature type="domain" description="ABC transmembrane type-1" evidence="9">
    <location>
        <begin position="111"/>
        <end position="295"/>
    </location>
</feature>
<feature type="transmembrane region" description="Helical" evidence="7">
    <location>
        <begin position="122"/>
        <end position="143"/>
    </location>
</feature>
<evidence type="ECO:0000256" key="8">
    <source>
        <dbReference type="SAM" id="MobiDB-lite"/>
    </source>
</evidence>
<evidence type="ECO:0000313" key="11">
    <source>
        <dbReference type="Proteomes" id="UP001209654"/>
    </source>
</evidence>
<feature type="transmembrane region" description="Helical" evidence="7">
    <location>
        <begin position="181"/>
        <end position="200"/>
    </location>
</feature>
<sequence length="307" mass="31812">MTHPGNPDLTGNSVTPTSAQGLAATGVDVTTAGAAQPPAPDQGGHTPANGWSPAGVLDKGWARLLLGLLLPAALIGAWQWSTSAGLFSVVQLPPPAMVFEAAADLIQRGELGKHVAISTQRVLIGFGLGAGLGLAFGALVGLSRVADVLLAPTIGALRAVPSLAWVPLLILWMKIGEDSKVTLIMIGAFFPVFTTVSLALRHVDRNLVEAGRAFGLKGLKLLTTVQLPAVVPSVFSGLRLALAQAWLFLVAAELIASSMGLGFLLTDSQNNGRTDRLLLAIVLLAVIGKITDALLGVAEKWAVKRWA</sequence>
<comment type="similarity">
    <text evidence="7">Belongs to the binding-protein-dependent transport system permease family.</text>
</comment>
<name>A0ABQ5MVN5_9MICC</name>
<evidence type="ECO:0000256" key="1">
    <source>
        <dbReference type="ARBA" id="ARBA00004651"/>
    </source>
</evidence>
<dbReference type="Gene3D" id="1.10.3720.10">
    <property type="entry name" value="MetI-like"/>
    <property type="match status" value="1"/>
</dbReference>
<evidence type="ECO:0000259" key="9">
    <source>
        <dbReference type="PROSITE" id="PS50928"/>
    </source>
</evidence>
<feature type="region of interest" description="Disordered" evidence="8">
    <location>
        <begin position="32"/>
        <end position="51"/>
    </location>
</feature>
<dbReference type="InterPro" id="IPR000515">
    <property type="entry name" value="MetI-like"/>
</dbReference>
<dbReference type="InterPro" id="IPR035906">
    <property type="entry name" value="MetI-like_sf"/>
</dbReference>
<feature type="compositionally biased region" description="Low complexity" evidence="8">
    <location>
        <begin position="32"/>
        <end position="44"/>
    </location>
</feature>
<proteinExistence type="inferred from homology"/>
<evidence type="ECO:0000256" key="3">
    <source>
        <dbReference type="ARBA" id="ARBA00022475"/>
    </source>
</evidence>
<feature type="transmembrane region" description="Helical" evidence="7">
    <location>
        <begin position="246"/>
        <end position="265"/>
    </location>
</feature>
<dbReference type="Proteomes" id="UP001209654">
    <property type="component" value="Unassembled WGS sequence"/>
</dbReference>
<dbReference type="CDD" id="cd06261">
    <property type="entry name" value="TM_PBP2"/>
    <property type="match status" value="1"/>
</dbReference>
<evidence type="ECO:0000256" key="2">
    <source>
        <dbReference type="ARBA" id="ARBA00022448"/>
    </source>
</evidence>
<evidence type="ECO:0000256" key="7">
    <source>
        <dbReference type="RuleBase" id="RU363032"/>
    </source>
</evidence>
<dbReference type="EMBL" id="BRVS01000012">
    <property type="protein sequence ID" value="GLB68036.1"/>
    <property type="molecule type" value="Genomic_DNA"/>
</dbReference>
<keyword evidence="6 7" id="KW-0472">Membrane</keyword>
<dbReference type="PANTHER" id="PTHR30151:SF39">
    <property type="entry name" value="ABC TRANSPORTER PERMEASE PROTEIN"/>
    <property type="match status" value="1"/>
</dbReference>
<accession>A0ABQ5MVN5</accession>
<evidence type="ECO:0000256" key="6">
    <source>
        <dbReference type="ARBA" id="ARBA00023136"/>
    </source>
</evidence>
<evidence type="ECO:0000256" key="4">
    <source>
        <dbReference type="ARBA" id="ARBA00022692"/>
    </source>
</evidence>
<evidence type="ECO:0000313" key="10">
    <source>
        <dbReference type="EMBL" id="GLB68036.1"/>
    </source>
</evidence>
<gene>
    <name evidence="10" type="ORF">AHIS1636_24780</name>
</gene>
<dbReference type="PROSITE" id="PS50928">
    <property type="entry name" value="ABC_TM1"/>
    <property type="match status" value="1"/>
</dbReference>
<keyword evidence="5 7" id="KW-1133">Transmembrane helix</keyword>
<feature type="transmembrane region" description="Helical" evidence="7">
    <location>
        <begin position="155"/>
        <end position="175"/>
    </location>
</feature>
<keyword evidence="2 7" id="KW-0813">Transport</keyword>